<gene>
    <name evidence="1" type="ORF">METZ01_LOCUS195849</name>
</gene>
<sequence length="34" mass="4177">MNAVKIPLGNVKKIKKLLKYKDFFKVLYIYHYFI</sequence>
<dbReference type="EMBL" id="UINC01041559">
    <property type="protein sequence ID" value="SVB42995.1"/>
    <property type="molecule type" value="Genomic_DNA"/>
</dbReference>
<dbReference type="AlphaFoldDB" id="A0A382DXL7"/>
<evidence type="ECO:0000313" key="1">
    <source>
        <dbReference type="EMBL" id="SVB42995.1"/>
    </source>
</evidence>
<accession>A0A382DXL7</accession>
<organism evidence="1">
    <name type="scientific">marine metagenome</name>
    <dbReference type="NCBI Taxonomy" id="408172"/>
    <lineage>
        <taxon>unclassified sequences</taxon>
        <taxon>metagenomes</taxon>
        <taxon>ecological metagenomes</taxon>
    </lineage>
</organism>
<name>A0A382DXL7_9ZZZZ</name>
<proteinExistence type="predicted"/>
<protein>
    <submittedName>
        <fullName evidence="1">Uncharacterized protein</fullName>
    </submittedName>
</protein>
<reference evidence="1" key="1">
    <citation type="submission" date="2018-05" db="EMBL/GenBank/DDBJ databases">
        <authorList>
            <person name="Lanie J.A."/>
            <person name="Ng W.-L."/>
            <person name="Kazmierczak K.M."/>
            <person name="Andrzejewski T.M."/>
            <person name="Davidsen T.M."/>
            <person name="Wayne K.J."/>
            <person name="Tettelin H."/>
            <person name="Glass J.I."/>
            <person name="Rusch D."/>
            <person name="Podicherti R."/>
            <person name="Tsui H.-C.T."/>
            <person name="Winkler M.E."/>
        </authorList>
    </citation>
    <scope>NUCLEOTIDE SEQUENCE</scope>
</reference>